<evidence type="ECO:0000313" key="3">
    <source>
        <dbReference type="Proteomes" id="UP000179014"/>
    </source>
</evidence>
<dbReference type="EMBL" id="MFKN01000003">
    <property type="protein sequence ID" value="OGG41225.1"/>
    <property type="molecule type" value="Genomic_DNA"/>
</dbReference>
<reference evidence="2 3" key="1">
    <citation type="journal article" date="2016" name="Nat. Commun.">
        <title>Thousands of microbial genomes shed light on interconnected biogeochemical processes in an aquifer system.</title>
        <authorList>
            <person name="Anantharaman K."/>
            <person name="Brown C.T."/>
            <person name="Hug L.A."/>
            <person name="Sharon I."/>
            <person name="Castelle C.J."/>
            <person name="Probst A.J."/>
            <person name="Thomas B.C."/>
            <person name="Singh A."/>
            <person name="Wilkins M.J."/>
            <person name="Karaoz U."/>
            <person name="Brodie E.L."/>
            <person name="Williams K.H."/>
            <person name="Hubbard S.S."/>
            <person name="Banfield J.F."/>
        </authorList>
    </citation>
    <scope>NUCLEOTIDE SEQUENCE [LARGE SCALE GENOMIC DNA]</scope>
</reference>
<dbReference type="Pfam" id="PF00462">
    <property type="entry name" value="Glutaredoxin"/>
    <property type="match status" value="1"/>
</dbReference>
<dbReference type="InterPro" id="IPR036249">
    <property type="entry name" value="Thioredoxin-like_sf"/>
</dbReference>
<evidence type="ECO:0000259" key="1">
    <source>
        <dbReference type="Pfam" id="PF00462"/>
    </source>
</evidence>
<dbReference type="InterPro" id="IPR002109">
    <property type="entry name" value="Glutaredoxin"/>
</dbReference>
<dbReference type="GO" id="GO:0045454">
    <property type="term" value="P:cell redox homeostasis"/>
    <property type="evidence" value="ECO:0007669"/>
    <property type="project" value="TreeGrafter"/>
</dbReference>
<dbReference type="Proteomes" id="UP000179014">
    <property type="component" value="Unassembled WGS sequence"/>
</dbReference>
<accession>A0A1F6BW92</accession>
<comment type="caution">
    <text evidence="2">The sequence shown here is derived from an EMBL/GenBank/DDBJ whole genome shotgun (WGS) entry which is preliminary data.</text>
</comment>
<dbReference type="GO" id="GO:0009055">
    <property type="term" value="F:electron transfer activity"/>
    <property type="evidence" value="ECO:0007669"/>
    <property type="project" value="TreeGrafter"/>
</dbReference>
<sequence length="80" mass="9078">MDKKVTIYSTPTCHFCQMSKDFLKEKGIGYTEYDVAHDLEKRQEMIQKSGQMGVPVIFVGDEMIIGFDQERLVSTLGITA</sequence>
<feature type="domain" description="Glutaredoxin" evidence="1">
    <location>
        <begin position="5"/>
        <end position="64"/>
    </location>
</feature>
<dbReference type="STRING" id="1798474.A2118_02475"/>
<dbReference type="InterPro" id="IPR051548">
    <property type="entry name" value="Grx-like_ET"/>
</dbReference>
<protein>
    <submittedName>
        <fullName evidence="2">NrdH-redoxin</fullName>
    </submittedName>
</protein>
<dbReference type="PANTHER" id="PTHR34386">
    <property type="entry name" value="GLUTAREDOXIN"/>
    <property type="match status" value="1"/>
</dbReference>
<dbReference type="CDD" id="cd02976">
    <property type="entry name" value="NrdH"/>
    <property type="match status" value="1"/>
</dbReference>
<dbReference type="SUPFAM" id="SSF52833">
    <property type="entry name" value="Thioredoxin-like"/>
    <property type="match status" value="1"/>
</dbReference>
<evidence type="ECO:0000313" key="2">
    <source>
        <dbReference type="EMBL" id="OGG41225.1"/>
    </source>
</evidence>
<dbReference type="PANTHER" id="PTHR34386:SF1">
    <property type="entry name" value="GLUTAREDOXIN-LIKE PROTEIN NRDH"/>
    <property type="match status" value="1"/>
</dbReference>
<dbReference type="Gene3D" id="3.40.30.10">
    <property type="entry name" value="Glutaredoxin"/>
    <property type="match status" value="1"/>
</dbReference>
<proteinExistence type="predicted"/>
<dbReference type="PROSITE" id="PS51354">
    <property type="entry name" value="GLUTAREDOXIN_2"/>
    <property type="match status" value="1"/>
</dbReference>
<dbReference type="AlphaFoldDB" id="A0A1F6BW92"/>
<gene>
    <name evidence="2" type="ORF">A2118_02475</name>
</gene>
<organism evidence="2 3">
    <name type="scientific">Candidatus Kaiserbacteria bacterium GWA2_50_9</name>
    <dbReference type="NCBI Taxonomy" id="1798474"/>
    <lineage>
        <taxon>Bacteria</taxon>
        <taxon>Candidatus Kaiseribacteriota</taxon>
    </lineage>
</organism>
<name>A0A1F6BW92_9BACT</name>